<dbReference type="AlphaFoldDB" id="A0AAE9DMP8"/>
<evidence type="ECO:0000313" key="3">
    <source>
        <dbReference type="Proteomes" id="UP000827892"/>
    </source>
</evidence>
<proteinExistence type="predicted"/>
<name>A0AAE9DMP8_CAEBR</name>
<sequence length="314" mass="33845">MFGLILKLKTLDKMCLNQIKSRADISSVISEDPKGMDNEILAELLKKALTDVEKFEQDQTLFSPQEEHFGIGCSMSSIPEKANLCLKEYERGLLLLFNCSATGVVSRTLKEENLEVCSLNLAEIPVRIVFSRRMEAIVTGSDGAMASSRKNVVPGSQGTPPNRSLIPNSSINQSWSIGSRPLTNNYLPPTLAPSSPYANFFEGRIVVLGDDGPSAFYQYANLNLEADRVHGASGPAQQSPIGSVVTSVEITPVHSSEGSTAPSSPLNLEGLHLDDEPESPLSSTEGLNGGSGSEADDEGEPQVVHDHMDWEDNV</sequence>
<dbReference type="Proteomes" id="UP000827892">
    <property type="component" value="Chromosome II"/>
</dbReference>
<protein>
    <submittedName>
        <fullName evidence="2">Uncharacterized protein</fullName>
    </submittedName>
</protein>
<gene>
    <name evidence="2" type="ORF">L3Y34_019380</name>
</gene>
<dbReference type="EMBL" id="CP090892">
    <property type="protein sequence ID" value="ULU08212.1"/>
    <property type="molecule type" value="Genomic_DNA"/>
</dbReference>
<feature type="compositionally biased region" description="Polar residues" evidence="1">
    <location>
        <begin position="252"/>
        <end position="266"/>
    </location>
</feature>
<feature type="region of interest" description="Disordered" evidence="1">
    <location>
        <begin position="148"/>
        <end position="167"/>
    </location>
</feature>
<feature type="region of interest" description="Disordered" evidence="1">
    <location>
        <begin position="252"/>
        <end position="314"/>
    </location>
</feature>
<reference evidence="2 3" key="1">
    <citation type="submission" date="2022-05" db="EMBL/GenBank/DDBJ databases">
        <title>Chromosome-level reference genomes for two strains of Caenorhabditis briggsae: an improved platform for comparative genomics.</title>
        <authorList>
            <person name="Stevens L."/>
            <person name="Andersen E.C."/>
        </authorList>
    </citation>
    <scope>NUCLEOTIDE SEQUENCE [LARGE SCALE GENOMIC DNA]</scope>
    <source>
        <strain evidence="2">QX1410_ONT</strain>
        <tissue evidence="2">Whole-organism</tissue>
    </source>
</reference>
<evidence type="ECO:0000256" key="1">
    <source>
        <dbReference type="SAM" id="MobiDB-lite"/>
    </source>
</evidence>
<evidence type="ECO:0000313" key="2">
    <source>
        <dbReference type="EMBL" id="ULU08212.1"/>
    </source>
</evidence>
<accession>A0AAE9DMP8</accession>
<organism evidence="2 3">
    <name type="scientific">Caenorhabditis briggsae</name>
    <dbReference type="NCBI Taxonomy" id="6238"/>
    <lineage>
        <taxon>Eukaryota</taxon>
        <taxon>Metazoa</taxon>
        <taxon>Ecdysozoa</taxon>
        <taxon>Nematoda</taxon>
        <taxon>Chromadorea</taxon>
        <taxon>Rhabditida</taxon>
        <taxon>Rhabditina</taxon>
        <taxon>Rhabditomorpha</taxon>
        <taxon>Rhabditoidea</taxon>
        <taxon>Rhabditidae</taxon>
        <taxon>Peloderinae</taxon>
        <taxon>Caenorhabditis</taxon>
    </lineage>
</organism>
<feature type="compositionally biased region" description="Basic and acidic residues" evidence="1">
    <location>
        <begin position="303"/>
        <end position="314"/>
    </location>
</feature>